<evidence type="ECO:0000313" key="1">
    <source>
        <dbReference type="EMBL" id="PSH70196.1"/>
    </source>
</evidence>
<dbReference type="EMBL" id="PGGO01000002">
    <property type="protein sequence ID" value="PSH70196.1"/>
    <property type="molecule type" value="Genomic_DNA"/>
</dbReference>
<dbReference type="OrthoDB" id="8112986at2"/>
<sequence>MIETPDLAVEAESASITQEPTDIVAAPARFVHPERIVACYDGAITLDIARDLQCSDRVQQQLTILLMDHFELSALPDLTHLDEADLALMTASFEQIGDLVSLAGAVFWSHVFASEIRTSEVAAMKRRFGETIFQTAIAHRDLAGNLPGPDDLAALEALMASDGLRCIASWHEALPARIGAWARLRHASDSLPSPDTAHGKYGPAIIRRLAADLPRLHKDGAQ</sequence>
<organism evidence="1 2">
    <name type="scientific">Phyllobacterium brassicacearum</name>
    <dbReference type="NCBI Taxonomy" id="314235"/>
    <lineage>
        <taxon>Bacteria</taxon>
        <taxon>Pseudomonadati</taxon>
        <taxon>Pseudomonadota</taxon>
        <taxon>Alphaproteobacteria</taxon>
        <taxon>Hyphomicrobiales</taxon>
        <taxon>Phyllobacteriaceae</taxon>
        <taxon>Phyllobacterium</taxon>
    </lineage>
</organism>
<gene>
    <name evidence="1" type="ORF">CU102_03665</name>
</gene>
<protein>
    <submittedName>
        <fullName evidence="1">Type III secretion protein</fullName>
    </submittedName>
</protein>
<dbReference type="Proteomes" id="UP000241444">
    <property type="component" value="Unassembled WGS sequence"/>
</dbReference>
<reference evidence="2" key="1">
    <citation type="submission" date="2017-11" db="EMBL/GenBank/DDBJ databases">
        <authorList>
            <person name="Kuznetsova I."/>
            <person name="Sazanova A."/>
            <person name="Chirak E."/>
            <person name="Safronova V."/>
            <person name="Willems A."/>
        </authorList>
    </citation>
    <scope>NUCLEOTIDE SEQUENCE [LARGE SCALE GENOMIC DNA]</scope>
    <source>
        <strain evidence="2">STM 196</strain>
    </source>
</reference>
<keyword evidence="2" id="KW-1185">Reference proteome</keyword>
<evidence type="ECO:0000313" key="2">
    <source>
        <dbReference type="Proteomes" id="UP000241444"/>
    </source>
</evidence>
<dbReference type="AlphaFoldDB" id="A0A2P7BUR3"/>
<comment type="caution">
    <text evidence="1">The sequence shown here is derived from an EMBL/GenBank/DDBJ whole genome shotgun (WGS) entry which is preliminary data.</text>
</comment>
<dbReference type="RefSeq" id="WP_106709611.1">
    <property type="nucleotide sequence ID" value="NZ_PGGO01000002.1"/>
</dbReference>
<name>A0A2P7BUR3_9HYPH</name>
<proteinExistence type="predicted"/>
<accession>A0A2P7BUR3</accession>